<dbReference type="InterPro" id="IPR020476">
    <property type="entry name" value="Nudix_hydrolase"/>
</dbReference>
<keyword evidence="2 3" id="KW-0378">Hydrolase</keyword>
<evidence type="ECO:0000313" key="6">
    <source>
        <dbReference type="Proteomes" id="UP000326944"/>
    </source>
</evidence>
<dbReference type="CDD" id="cd03671">
    <property type="entry name" value="NUDIX_Ap4A_hydrolase_plant_like"/>
    <property type="match status" value="1"/>
</dbReference>
<dbReference type="SUPFAM" id="SSF55811">
    <property type="entry name" value="Nudix"/>
    <property type="match status" value="1"/>
</dbReference>
<feature type="domain" description="Nudix hydrolase" evidence="4">
    <location>
        <begin position="6"/>
        <end position="148"/>
    </location>
</feature>
<dbReference type="Proteomes" id="UP000326944">
    <property type="component" value="Chromosome"/>
</dbReference>
<dbReference type="InterPro" id="IPR020084">
    <property type="entry name" value="NUDIX_hydrolase_CS"/>
</dbReference>
<dbReference type="GO" id="GO:0034432">
    <property type="term" value="F:bis(5'-adenosyl)-pentaphosphatase activity"/>
    <property type="evidence" value="ECO:0007669"/>
    <property type="project" value="TreeGrafter"/>
</dbReference>
<organism evidence="5 6">
    <name type="scientific">Sulfurimonas lithotrophica</name>
    <dbReference type="NCBI Taxonomy" id="2590022"/>
    <lineage>
        <taxon>Bacteria</taxon>
        <taxon>Pseudomonadati</taxon>
        <taxon>Campylobacterota</taxon>
        <taxon>Epsilonproteobacteria</taxon>
        <taxon>Campylobacterales</taxon>
        <taxon>Sulfurimonadaceae</taxon>
        <taxon>Sulfurimonas</taxon>
    </lineage>
</organism>
<dbReference type="GO" id="GO:0008893">
    <property type="term" value="F:guanosine-3',5'-bis(diphosphate) 3'-diphosphatase activity"/>
    <property type="evidence" value="ECO:0007669"/>
    <property type="project" value="TreeGrafter"/>
</dbReference>
<dbReference type="KEGG" id="sulg:FJR48_02030"/>
<dbReference type="InterPro" id="IPR015797">
    <property type="entry name" value="NUDIX_hydrolase-like_dom_sf"/>
</dbReference>
<dbReference type="AlphaFoldDB" id="A0A5P8NYR3"/>
<dbReference type="InterPro" id="IPR022927">
    <property type="entry name" value="RppH"/>
</dbReference>
<dbReference type="EC" id="3.6.1.-" evidence="5"/>
<comment type="similarity">
    <text evidence="3">Belongs to the Nudix hydrolase family.</text>
</comment>
<comment type="cofactor">
    <cofactor evidence="1">
        <name>Mn(2+)</name>
        <dbReference type="ChEBI" id="CHEBI:29035"/>
    </cofactor>
</comment>
<dbReference type="PANTHER" id="PTHR11839">
    <property type="entry name" value="UDP/ADP-SUGAR PYROPHOSPHATASE"/>
    <property type="match status" value="1"/>
</dbReference>
<keyword evidence="6" id="KW-1185">Reference proteome</keyword>
<dbReference type="NCBIfam" id="NF001938">
    <property type="entry name" value="PRK00714.1-5"/>
    <property type="match status" value="1"/>
</dbReference>
<evidence type="ECO:0000259" key="4">
    <source>
        <dbReference type="PROSITE" id="PS51462"/>
    </source>
</evidence>
<dbReference type="GO" id="GO:0006753">
    <property type="term" value="P:nucleoside phosphate metabolic process"/>
    <property type="evidence" value="ECO:0007669"/>
    <property type="project" value="TreeGrafter"/>
</dbReference>
<name>A0A5P8NYR3_9BACT</name>
<dbReference type="EMBL" id="CP043617">
    <property type="protein sequence ID" value="QFR48569.1"/>
    <property type="molecule type" value="Genomic_DNA"/>
</dbReference>
<dbReference type="GO" id="GO:0019693">
    <property type="term" value="P:ribose phosphate metabolic process"/>
    <property type="evidence" value="ECO:0007669"/>
    <property type="project" value="TreeGrafter"/>
</dbReference>
<dbReference type="NCBIfam" id="NF001936">
    <property type="entry name" value="PRK00714.1-3"/>
    <property type="match status" value="1"/>
</dbReference>
<dbReference type="OrthoDB" id="9810648at2"/>
<dbReference type="PROSITE" id="PS00893">
    <property type="entry name" value="NUDIX_BOX"/>
    <property type="match status" value="1"/>
</dbReference>
<accession>A0A5P8NYR3</accession>
<evidence type="ECO:0000256" key="1">
    <source>
        <dbReference type="ARBA" id="ARBA00001936"/>
    </source>
</evidence>
<gene>
    <name evidence="5" type="ORF">FJR48_02030</name>
</gene>
<reference evidence="5 6" key="1">
    <citation type="submission" date="2019-09" db="EMBL/GenBank/DDBJ databases">
        <title>Sulfurimonas gotlandica sp. nov., a chemoautotrophic and psychrotolerant epsilonproteobacterium isolated from a pelagic redoxcline, and an emended description of the genus Sulfurimonas.</title>
        <authorList>
            <person name="Wang S."/>
            <person name="Jiang L."/>
            <person name="Shao S."/>
        </authorList>
    </citation>
    <scope>NUCLEOTIDE SEQUENCE [LARGE SCALE GENOMIC DNA]</scope>
    <source>
        <strain evidence="5 6">GYSZ_1</strain>
    </source>
</reference>
<dbReference type="PROSITE" id="PS51462">
    <property type="entry name" value="NUDIX"/>
    <property type="match status" value="1"/>
</dbReference>
<sequence length="156" mass="18547">MSKKDLYRPNVAMIIVSNSYPEKKEIFIAQRNDLSDVWQFPQGGIDEGEDIEEALFRELEEEIGTKEVKIVAEYPEWLSYDFPDRIAKKMKPWVGQKQRYFLVKLKKKAEINIHTKHPEFSDYKFVGIDDVLHLSASFKKNVYEKVIEYFKDEDYL</sequence>
<dbReference type="InterPro" id="IPR000086">
    <property type="entry name" value="NUDIX_hydrolase_dom"/>
</dbReference>
<dbReference type="PRINTS" id="PR00502">
    <property type="entry name" value="NUDIXFAMILY"/>
</dbReference>
<dbReference type="RefSeq" id="WP_152306512.1">
    <property type="nucleotide sequence ID" value="NZ_CP043617.1"/>
</dbReference>
<proteinExistence type="inferred from homology"/>
<protein>
    <submittedName>
        <fullName evidence="5">RNA pyrophosphohydrolase</fullName>
        <ecNumber evidence="5">3.6.1.-</ecNumber>
    </submittedName>
</protein>
<evidence type="ECO:0000256" key="2">
    <source>
        <dbReference type="ARBA" id="ARBA00022801"/>
    </source>
</evidence>
<dbReference type="Gene3D" id="3.90.79.10">
    <property type="entry name" value="Nucleoside Triphosphate Pyrophosphohydrolase"/>
    <property type="match status" value="1"/>
</dbReference>
<dbReference type="Pfam" id="PF00293">
    <property type="entry name" value="NUDIX"/>
    <property type="match status" value="1"/>
</dbReference>
<evidence type="ECO:0000256" key="3">
    <source>
        <dbReference type="RuleBase" id="RU003476"/>
    </source>
</evidence>
<evidence type="ECO:0000313" key="5">
    <source>
        <dbReference type="EMBL" id="QFR48569.1"/>
    </source>
</evidence>
<dbReference type="PANTHER" id="PTHR11839:SF22">
    <property type="entry name" value="NUDIX HYDROLASE 26, CHLOROPLASTIC"/>
    <property type="match status" value="1"/>
</dbReference>